<dbReference type="Proteomes" id="UP001501469">
    <property type="component" value="Unassembled WGS sequence"/>
</dbReference>
<dbReference type="EMBL" id="BAABDK010000017">
    <property type="protein sequence ID" value="GAA4038461.1"/>
    <property type="molecule type" value="Genomic_DNA"/>
</dbReference>
<dbReference type="RefSeq" id="WP_345054865.1">
    <property type="nucleotide sequence ID" value="NZ_BAABDK010000017.1"/>
</dbReference>
<evidence type="ECO:0000313" key="2">
    <source>
        <dbReference type="Proteomes" id="UP001501469"/>
    </source>
</evidence>
<keyword evidence="2" id="KW-1185">Reference proteome</keyword>
<accession>A0ABP7U9W2</accession>
<dbReference type="PANTHER" id="PTHR23248:SF9">
    <property type="entry name" value="PHOSPHOLIPID SCRAMBLASE"/>
    <property type="match status" value="1"/>
</dbReference>
<organism evidence="1 2">
    <name type="scientific">Hymenobacter glaciei</name>
    <dbReference type="NCBI Taxonomy" id="877209"/>
    <lineage>
        <taxon>Bacteria</taxon>
        <taxon>Pseudomonadati</taxon>
        <taxon>Bacteroidota</taxon>
        <taxon>Cytophagia</taxon>
        <taxon>Cytophagales</taxon>
        <taxon>Hymenobacteraceae</taxon>
        <taxon>Hymenobacter</taxon>
    </lineage>
</organism>
<protein>
    <submittedName>
        <fullName evidence="1">Phospholipid scramblase-related protein</fullName>
    </submittedName>
</protein>
<reference evidence="2" key="1">
    <citation type="journal article" date="2019" name="Int. J. Syst. Evol. Microbiol.">
        <title>The Global Catalogue of Microorganisms (GCM) 10K type strain sequencing project: providing services to taxonomists for standard genome sequencing and annotation.</title>
        <authorList>
            <consortium name="The Broad Institute Genomics Platform"/>
            <consortium name="The Broad Institute Genome Sequencing Center for Infectious Disease"/>
            <person name="Wu L."/>
            <person name="Ma J."/>
        </authorList>
    </citation>
    <scope>NUCLEOTIDE SEQUENCE [LARGE SCALE GENOMIC DNA]</scope>
    <source>
        <strain evidence="2">JCM 17225</strain>
    </source>
</reference>
<proteinExistence type="predicted"/>
<gene>
    <name evidence="1" type="ORF">GCM10022409_24950</name>
</gene>
<dbReference type="InterPro" id="IPR025659">
    <property type="entry name" value="Tubby-like_C"/>
</dbReference>
<evidence type="ECO:0000313" key="1">
    <source>
        <dbReference type="EMBL" id="GAA4038461.1"/>
    </source>
</evidence>
<dbReference type="Pfam" id="PF03803">
    <property type="entry name" value="Scramblase"/>
    <property type="match status" value="1"/>
</dbReference>
<comment type="caution">
    <text evidence="1">The sequence shown here is derived from an EMBL/GenBank/DDBJ whole genome shotgun (WGS) entry which is preliminary data.</text>
</comment>
<dbReference type="PANTHER" id="PTHR23248">
    <property type="entry name" value="PHOSPHOLIPID SCRAMBLASE-RELATED"/>
    <property type="match status" value="1"/>
</dbReference>
<name>A0ABP7U9W2_9BACT</name>
<sequence length="195" mass="22165">MNSLFSRNQFLVKEHVGILKAANSYDILDLQSQQPLLECREPNLGFFTKMFRFTKYKTQTPFDIEVRDAGQSLVLRLKRGVSIFRSTVQVLDGNDVLLGRFRQRLLSLGGKLDLLDTNDQVVCTVQGKLTSFEYKFMRNDVQIALVTKQWMGLGKELFTSADNYVINIEPTVASTDDVRRLVLAAALCIDMVFAE</sequence>
<dbReference type="SUPFAM" id="SSF54518">
    <property type="entry name" value="Tubby C-terminal domain-like"/>
    <property type="match status" value="1"/>
</dbReference>
<dbReference type="InterPro" id="IPR005552">
    <property type="entry name" value="Scramblase"/>
</dbReference>